<evidence type="ECO:0000256" key="1">
    <source>
        <dbReference type="ARBA" id="ARBA00022553"/>
    </source>
</evidence>
<organism evidence="4 5">
    <name type="scientific">Sphingorhabdus rigui</name>
    <dbReference type="NCBI Taxonomy" id="1282858"/>
    <lineage>
        <taxon>Bacteria</taxon>
        <taxon>Pseudomonadati</taxon>
        <taxon>Pseudomonadota</taxon>
        <taxon>Alphaproteobacteria</taxon>
        <taxon>Sphingomonadales</taxon>
        <taxon>Sphingomonadaceae</taxon>
        <taxon>Sphingorhabdus</taxon>
    </lineage>
</organism>
<dbReference type="EMBL" id="JACIEA010000002">
    <property type="protein sequence ID" value="MBB3943452.1"/>
    <property type="molecule type" value="Genomic_DNA"/>
</dbReference>
<accession>A0A840B2E7</accession>
<dbReference type="PANTHER" id="PTHR44591:SF21">
    <property type="entry name" value="TWO-COMPONENT RESPONSE REGULATOR"/>
    <property type="match status" value="1"/>
</dbReference>
<sequence length="126" mass="14041">MMTRILLAEDEQAMREYLARALERSGYDVVAVDRGTAAAPLLEQEHFDLLLTDIVMPEMDGIELARHCNRVSPGTEVMFITGFSGVALRASASMPSAKILSKPFHLKDLVLEVERLFSKESFGELK</sequence>
<dbReference type="PANTHER" id="PTHR44591">
    <property type="entry name" value="STRESS RESPONSE REGULATOR PROTEIN 1"/>
    <property type="match status" value="1"/>
</dbReference>
<feature type="domain" description="Response regulatory" evidence="3">
    <location>
        <begin position="4"/>
        <end position="117"/>
    </location>
</feature>
<dbReference type="PROSITE" id="PS50110">
    <property type="entry name" value="RESPONSE_REGULATORY"/>
    <property type="match status" value="1"/>
</dbReference>
<dbReference type="Pfam" id="PF00072">
    <property type="entry name" value="Response_reg"/>
    <property type="match status" value="1"/>
</dbReference>
<dbReference type="AlphaFoldDB" id="A0A840B2E7"/>
<dbReference type="InterPro" id="IPR011006">
    <property type="entry name" value="CheY-like_superfamily"/>
</dbReference>
<dbReference type="InterPro" id="IPR050595">
    <property type="entry name" value="Bact_response_regulator"/>
</dbReference>
<name>A0A840B2E7_9SPHN</name>
<evidence type="ECO:0000256" key="2">
    <source>
        <dbReference type="PROSITE-ProRule" id="PRU00169"/>
    </source>
</evidence>
<evidence type="ECO:0000259" key="3">
    <source>
        <dbReference type="PROSITE" id="PS50110"/>
    </source>
</evidence>
<keyword evidence="5" id="KW-1185">Reference proteome</keyword>
<proteinExistence type="predicted"/>
<dbReference type="InterPro" id="IPR001789">
    <property type="entry name" value="Sig_transdc_resp-reg_receiver"/>
</dbReference>
<dbReference type="Proteomes" id="UP000581447">
    <property type="component" value="Unassembled WGS sequence"/>
</dbReference>
<evidence type="ECO:0000313" key="4">
    <source>
        <dbReference type="EMBL" id="MBB3943452.1"/>
    </source>
</evidence>
<dbReference type="SMART" id="SM00448">
    <property type="entry name" value="REC"/>
    <property type="match status" value="1"/>
</dbReference>
<dbReference type="Gene3D" id="3.40.50.2300">
    <property type="match status" value="1"/>
</dbReference>
<evidence type="ECO:0000313" key="5">
    <source>
        <dbReference type="Proteomes" id="UP000581447"/>
    </source>
</evidence>
<dbReference type="GO" id="GO:0000160">
    <property type="term" value="P:phosphorelay signal transduction system"/>
    <property type="evidence" value="ECO:0007669"/>
    <property type="project" value="InterPro"/>
</dbReference>
<comment type="caution">
    <text evidence="4">The sequence shown here is derived from an EMBL/GenBank/DDBJ whole genome shotgun (WGS) entry which is preliminary data.</text>
</comment>
<keyword evidence="1 2" id="KW-0597">Phosphoprotein</keyword>
<protein>
    <submittedName>
        <fullName evidence="4">Two-component system cell cycle response regulator CpdR</fullName>
    </submittedName>
</protein>
<dbReference type="SUPFAM" id="SSF52172">
    <property type="entry name" value="CheY-like"/>
    <property type="match status" value="1"/>
</dbReference>
<gene>
    <name evidence="4" type="ORF">GGR91_001710</name>
</gene>
<reference evidence="4 5" key="1">
    <citation type="submission" date="2020-08" db="EMBL/GenBank/DDBJ databases">
        <title>Genomic Encyclopedia of Type Strains, Phase IV (KMG-IV): sequencing the most valuable type-strain genomes for metagenomic binning, comparative biology and taxonomic classification.</title>
        <authorList>
            <person name="Goeker M."/>
        </authorList>
    </citation>
    <scope>NUCLEOTIDE SEQUENCE [LARGE SCALE GENOMIC DNA]</scope>
    <source>
        <strain evidence="4 5">DSM 29050</strain>
    </source>
</reference>
<feature type="modified residue" description="4-aspartylphosphate" evidence="2">
    <location>
        <position position="53"/>
    </location>
</feature>
<dbReference type="NCBIfam" id="NF046022">
    <property type="entry name" value="RespRegCpdRBruc"/>
    <property type="match status" value="1"/>
</dbReference>